<dbReference type="RefSeq" id="WP_115073526.1">
    <property type="nucleotide sequence ID" value="NZ_UGHE01000002.1"/>
</dbReference>
<organism evidence="1 2">
    <name type="scientific">Canicola haemoglobinophilus</name>
    <dbReference type="NCBI Taxonomy" id="733"/>
    <lineage>
        <taxon>Bacteria</taxon>
        <taxon>Pseudomonadati</taxon>
        <taxon>Pseudomonadota</taxon>
        <taxon>Gammaproteobacteria</taxon>
        <taxon>Pasteurellales</taxon>
        <taxon>Pasteurellaceae</taxon>
        <taxon>Canicola</taxon>
    </lineage>
</organism>
<name>A0AB38HEB0_9PAST</name>
<comment type="caution">
    <text evidence="1">The sequence shown here is derived from an EMBL/GenBank/DDBJ whole genome shotgun (WGS) entry which is preliminary data.</text>
</comment>
<gene>
    <name evidence="1" type="ORF">NCTC8540_02226</name>
</gene>
<accession>A0AB38HEB0</accession>
<evidence type="ECO:0000313" key="1">
    <source>
        <dbReference type="EMBL" id="STO69669.1"/>
    </source>
</evidence>
<dbReference type="Proteomes" id="UP000254496">
    <property type="component" value="Unassembled WGS sequence"/>
</dbReference>
<dbReference type="EMBL" id="UGHJ01000001">
    <property type="protein sequence ID" value="STO69669.1"/>
    <property type="molecule type" value="Genomic_DNA"/>
</dbReference>
<reference evidence="1 2" key="1">
    <citation type="submission" date="2018-06" db="EMBL/GenBank/DDBJ databases">
        <authorList>
            <consortium name="Pathogen Informatics"/>
            <person name="Doyle S."/>
        </authorList>
    </citation>
    <scope>NUCLEOTIDE SEQUENCE [LARGE SCALE GENOMIC DNA]</scope>
    <source>
        <strain evidence="1 2">NCTC8540</strain>
    </source>
</reference>
<protein>
    <submittedName>
        <fullName evidence="1">Uncharacterized protein</fullName>
    </submittedName>
</protein>
<sequence length="126" mass="14781">MRGSYSSEHLPFISQKDIKSAYANAIPRFQSFGVVGSKIWVEDCYQKSNYKLGCYHFDQLISNIYKSVDAFTLSADAYFSQANVEERAHTYIFELKQLSYTDFQRVVNNTIFQLDQNRSLIDKYWK</sequence>
<dbReference type="AlphaFoldDB" id="A0AB38HEB0"/>
<proteinExistence type="predicted"/>
<evidence type="ECO:0000313" key="2">
    <source>
        <dbReference type="Proteomes" id="UP000254496"/>
    </source>
</evidence>